<dbReference type="Proteomes" id="UP000734511">
    <property type="component" value="Unassembled WGS sequence"/>
</dbReference>
<dbReference type="RefSeq" id="WP_167987207.1">
    <property type="nucleotide sequence ID" value="NZ_JAATEJ010000049.1"/>
</dbReference>
<proteinExistence type="predicted"/>
<dbReference type="Gene3D" id="3.10.180.10">
    <property type="entry name" value="2,3-Dihydroxybiphenyl 1,2-Dioxygenase, domain 1"/>
    <property type="match status" value="2"/>
</dbReference>
<keyword evidence="2" id="KW-1185">Reference proteome</keyword>
<dbReference type="InterPro" id="IPR029068">
    <property type="entry name" value="Glyas_Bleomycin-R_OHBP_Dase"/>
</dbReference>
<dbReference type="EMBL" id="JAATEJ010000049">
    <property type="protein sequence ID" value="NJP48384.1"/>
    <property type="molecule type" value="Genomic_DNA"/>
</dbReference>
<sequence>MTYIESVTLDAEEPAAARAFYTDALGLDTQIRVGPAREPSTGFRGYTLSLVVAQPATVRGLFDAAAAAGGTAVKPVKKSLWGHSGVLRSPDGALWKIATSAKKDTGPDDRGEDKVVLLLGCDDILAGKRFYVGRGFGVAKSFGRKYVEFAAAEGSPVTLALYQRRALAKDAGVSPEGTGAHRLAIAAGAESFTDPDGFAWQPPAAG</sequence>
<protein>
    <submittedName>
        <fullName evidence="1">Glyoxalase</fullName>
    </submittedName>
</protein>
<dbReference type="SUPFAM" id="SSF54593">
    <property type="entry name" value="Glyoxalase/Bleomycin resistance protein/Dihydroxybiphenyl dioxygenase"/>
    <property type="match status" value="1"/>
</dbReference>
<dbReference type="PANTHER" id="PTHR36503">
    <property type="entry name" value="BLR2520 PROTEIN"/>
    <property type="match status" value="1"/>
</dbReference>
<reference evidence="1 2" key="1">
    <citation type="submission" date="2020-03" db="EMBL/GenBank/DDBJ databases">
        <title>WGS of actinomycetes isolated from Thailand.</title>
        <authorList>
            <person name="Thawai C."/>
        </authorList>
    </citation>
    <scope>NUCLEOTIDE SEQUENCE [LARGE SCALE GENOMIC DNA]</scope>
    <source>
        <strain evidence="1 2">PRB2-1</strain>
    </source>
</reference>
<accession>A0ABX1A1C9</accession>
<evidence type="ECO:0000313" key="1">
    <source>
        <dbReference type="EMBL" id="NJP48384.1"/>
    </source>
</evidence>
<dbReference type="PANTHER" id="PTHR36503:SF1">
    <property type="entry name" value="BLR2520 PROTEIN"/>
    <property type="match status" value="1"/>
</dbReference>
<gene>
    <name evidence="1" type="ORF">HCN08_34055</name>
</gene>
<name>A0ABX1A1C9_9ACTN</name>
<organism evidence="1 2">
    <name type="scientific">Actinacidiphila epipremni</name>
    <dbReference type="NCBI Taxonomy" id="2053013"/>
    <lineage>
        <taxon>Bacteria</taxon>
        <taxon>Bacillati</taxon>
        <taxon>Actinomycetota</taxon>
        <taxon>Actinomycetes</taxon>
        <taxon>Kitasatosporales</taxon>
        <taxon>Streptomycetaceae</taxon>
        <taxon>Actinacidiphila</taxon>
    </lineage>
</organism>
<evidence type="ECO:0000313" key="2">
    <source>
        <dbReference type="Proteomes" id="UP000734511"/>
    </source>
</evidence>
<comment type="caution">
    <text evidence="1">The sequence shown here is derived from an EMBL/GenBank/DDBJ whole genome shotgun (WGS) entry which is preliminary data.</text>
</comment>